<accession>A0ABV9MYV9</accession>
<keyword evidence="3" id="KW-0808">Transferase</keyword>
<feature type="transmembrane region" description="Helical" evidence="1">
    <location>
        <begin position="83"/>
        <end position="100"/>
    </location>
</feature>
<comment type="caution">
    <text evidence="3">The sequence shown here is derived from an EMBL/GenBank/DDBJ whole genome shotgun (WGS) entry which is preliminary data.</text>
</comment>
<dbReference type="GO" id="GO:0016746">
    <property type="term" value="F:acyltransferase activity"/>
    <property type="evidence" value="ECO:0007669"/>
    <property type="project" value="UniProtKB-KW"/>
</dbReference>
<feature type="transmembrane region" description="Helical" evidence="1">
    <location>
        <begin position="194"/>
        <end position="213"/>
    </location>
</feature>
<keyword evidence="4" id="KW-1185">Reference proteome</keyword>
<evidence type="ECO:0000259" key="2">
    <source>
        <dbReference type="Pfam" id="PF01757"/>
    </source>
</evidence>
<sequence>MKYIKGFDGLRGLSILMVLQTHLGFGSKLFEYDFITVRTWMLFSGNTGVQIFFTLSGFLITSILLSEKLKHKVSLKNFYIRRFLRLLPPLIIFYVIIALLMKFDLISYSLAGFAYSFFYLYNFVPKEFYISELGHTWSLAVEEQFYLTWPFIIYYLKTKSIVAITLFVILLCTLFLIVYNEFEFIKNGFNPLRWFIPAVGPVIIGSLLAIVNSSFSSLKSFLKPNIYLFPMSILLFLCPLYLPNSLLLGAYLIQSLGVALFLLWIFHNQDSVLVSILNFKYLNYIGKISYGLYVFQGLFLRTGPGGTLSFQQFPYHILFTFIVAILSYELIEKRVLKLKVHFK</sequence>
<dbReference type="InterPro" id="IPR002656">
    <property type="entry name" value="Acyl_transf_3_dom"/>
</dbReference>
<feature type="transmembrane region" description="Helical" evidence="1">
    <location>
        <begin position="273"/>
        <end position="293"/>
    </location>
</feature>
<keyword evidence="1" id="KW-0472">Membrane</keyword>
<feature type="transmembrane region" description="Helical" evidence="1">
    <location>
        <begin position="106"/>
        <end position="124"/>
    </location>
</feature>
<feature type="transmembrane region" description="Helical" evidence="1">
    <location>
        <begin position="12"/>
        <end position="30"/>
    </location>
</feature>
<name>A0ABV9MYV9_9FLAO</name>
<feature type="transmembrane region" description="Helical" evidence="1">
    <location>
        <begin position="161"/>
        <end position="182"/>
    </location>
</feature>
<feature type="domain" description="Acyltransferase 3" evidence="2">
    <location>
        <begin position="5"/>
        <end position="325"/>
    </location>
</feature>
<dbReference type="Proteomes" id="UP001595953">
    <property type="component" value="Unassembled WGS sequence"/>
</dbReference>
<keyword evidence="1" id="KW-0812">Transmembrane</keyword>
<reference evidence="4" key="1">
    <citation type="journal article" date="2019" name="Int. J. Syst. Evol. Microbiol.">
        <title>The Global Catalogue of Microorganisms (GCM) 10K type strain sequencing project: providing services to taxonomists for standard genome sequencing and annotation.</title>
        <authorList>
            <consortium name="The Broad Institute Genomics Platform"/>
            <consortium name="The Broad Institute Genome Sequencing Center for Infectious Disease"/>
            <person name="Wu L."/>
            <person name="Ma J."/>
        </authorList>
    </citation>
    <scope>NUCLEOTIDE SEQUENCE [LARGE SCALE GENOMIC DNA]</scope>
    <source>
        <strain evidence="4">CCUG 63682</strain>
    </source>
</reference>
<dbReference type="InterPro" id="IPR050879">
    <property type="entry name" value="Acyltransferase_3"/>
</dbReference>
<feature type="transmembrane region" description="Helical" evidence="1">
    <location>
        <begin position="225"/>
        <end position="242"/>
    </location>
</feature>
<feature type="transmembrane region" description="Helical" evidence="1">
    <location>
        <begin position="248"/>
        <end position="266"/>
    </location>
</feature>
<keyword evidence="3" id="KW-0012">Acyltransferase</keyword>
<evidence type="ECO:0000256" key="1">
    <source>
        <dbReference type="SAM" id="Phobius"/>
    </source>
</evidence>
<organism evidence="3 4">
    <name type="scientific">Geojedonia litorea</name>
    <dbReference type="NCBI Taxonomy" id="1268269"/>
    <lineage>
        <taxon>Bacteria</taxon>
        <taxon>Pseudomonadati</taxon>
        <taxon>Bacteroidota</taxon>
        <taxon>Flavobacteriia</taxon>
        <taxon>Flavobacteriales</taxon>
        <taxon>Flavobacteriaceae</taxon>
        <taxon>Geojedonia</taxon>
    </lineage>
</organism>
<dbReference type="PANTHER" id="PTHR23028">
    <property type="entry name" value="ACETYLTRANSFERASE"/>
    <property type="match status" value="1"/>
</dbReference>
<dbReference type="RefSeq" id="WP_387960682.1">
    <property type="nucleotide sequence ID" value="NZ_JBHSGP010000005.1"/>
</dbReference>
<dbReference type="Pfam" id="PF01757">
    <property type="entry name" value="Acyl_transf_3"/>
    <property type="match status" value="1"/>
</dbReference>
<dbReference type="PANTHER" id="PTHR23028:SF53">
    <property type="entry name" value="ACYL_TRANSF_3 DOMAIN-CONTAINING PROTEIN"/>
    <property type="match status" value="1"/>
</dbReference>
<keyword evidence="1" id="KW-1133">Transmembrane helix</keyword>
<dbReference type="EMBL" id="JBHSGP010000005">
    <property type="protein sequence ID" value="MFC4721201.1"/>
    <property type="molecule type" value="Genomic_DNA"/>
</dbReference>
<feature type="transmembrane region" description="Helical" evidence="1">
    <location>
        <begin position="313"/>
        <end position="331"/>
    </location>
</feature>
<evidence type="ECO:0000313" key="3">
    <source>
        <dbReference type="EMBL" id="MFC4721201.1"/>
    </source>
</evidence>
<protein>
    <submittedName>
        <fullName evidence="3">Acyltransferase family protein</fullName>
        <ecNumber evidence="3">2.3.-.-</ecNumber>
    </submittedName>
</protein>
<gene>
    <name evidence="3" type="ORF">ACFO5O_02625</name>
</gene>
<dbReference type="EC" id="2.3.-.-" evidence="3"/>
<feature type="transmembrane region" description="Helical" evidence="1">
    <location>
        <begin position="42"/>
        <end position="63"/>
    </location>
</feature>
<evidence type="ECO:0000313" key="4">
    <source>
        <dbReference type="Proteomes" id="UP001595953"/>
    </source>
</evidence>
<proteinExistence type="predicted"/>